<dbReference type="SUPFAM" id="SSF48452">
    <property type="entry name" value="TPR-like"/>
    <property type="match status" value="1"/>
</dbReference>
<evidence type="ECO:0000313" key="2">
    <source>
        <dbReference type="EMBL" id="ASJ02971.1"/>
    </source>
</evidence>
<protein>
    <recommendedName>
        <fullName evidence="4">Tetratricopeptide repeat protein</fullName>
    </recommendedName>
</protein>
<dbReference type="InterPro" id="IPR011990">
    <property type="entry name" value="TPR-like_helical_dom_sf"/>
</dbReference>
<feature type="region of interest" description="Disordered" evidence="1">
    <location>
        <begin position="346"/>
        <end position="384"/>
    </location>
</feature>
<evidence type="ECO:0000313" key="3">
    <source>
        <dbReference type="Proteomes" id="UP000250179"/>
    </source>
</evidence>
<dbReference type="OrthoDB" id="103674at2157"/>
<dbReference type="Gene3D" id="1.25.40.10">
    <property type="entry name" value="Tetratricopeptide repeat domain"/>
    <property type="match status" value="1"/>
</dbReference>
<name>A0A2Z2MKL0_THEPR</name>
<evidence type="ECO:0008006" key="4">
    <source>
        <dbReference type="Google" id="ProtNLM"/>
    </source>
</evidence>
<feature type="compositionally biased region" description="Basic and acidic residues" evidence="1">
    <location>
        <begin position="367"/>
        <end position="384"/>
    </location>
</feature>
<dbReference type="AlphaFoldDB" id="A0A2Z2MKL0"/>
<dbReference type="EMBL" id="CP014862">
    <property type="protein sequence ID" value="ASJ02971.1"/>
    <property type="molecule type" value="Genomic_DNA"/>
</dbReference>
<dbReference type="KEGG" id="tprf:A3L09_06715"/>
<evidence type="ECO:0000256" key="1">
    <source>
        <dbReference type="SAM" id="MobiDB-lite"/>
    </source>
</evidence>
<reference evidence="2 3" key="1">
    <citation type="submission" date="2016-03" db="EMBL/GenBank/DDBJ databases">
        <title>Complete genome sequence of Thermococcus profundus strain DT5432.</title>
        <authorList>
            <person name="Oger P.M."/>
        </authorList>
    </citation>
    <scope>NUCLEOTIDE SEQUENCE [LARGE SCALE GENOMIC DNA]</scope>
    <source>
        <strain evidence="2 3">DT 5432</strain>
    </source>
</reference>
<organism evidence="2 3">
    <name type="scientific">Thermococcus profundus</name>
    <dbReference type="NCBI Taxonomy" id="49899"/>
    <lineage>
        <taxon>Archaea</taxon>
        <taxon>Methanobacteriati</taxon>
        <taxon>Methanobacteriota</taxon>
        <taxon>Thermococci</taxon>
        <taxon>Thermococcales</taxon>
        <taxon>Thermococcaceae</taxon>
        <taxon>Thermococcus</taxon>
    </lineage>
</organism>
<proteinExistence type="predicted"/>
<keyword evidence="3" id="KW-1185">Reference proteome</keyword>
<gene>
    <name evidence="2" type="ORF">A3L09_06715</name>
</gene>
<dbReference type="Proteomes" id="UP000250179">
    <property type="component" value="Chromosome"/>
</dbReference>
<accession>A0A2Z2MKL0</accession>
<sequence>MERFREHLRLGNYRGAFAEALRERNPFRRAVMIAEIIARSYREEFVPQLIEALEEIKSPKELAIAESYTARAFYALEMERDGERHFQRAFEELRRMASPMETAEVLGIIGKNLVLSGRYSDGLKAFRKAFDTLQSARAVYSEVVSGLVNLARRVEMSAEEIPNEIALKFYELASDIYESLGFKLQAREIKEKMKTAEEVFKRGSLAVTELLERGDVDRALQMARFLPPGERAVAMLNVSYWLFIHDYSDLAREVFNDATEMLLVGKFKAREGEIEAVAYKFLRVGKLNEAMVLAGLLRDERRFSELMGEIALTYARRGEVEQAKELAMRIGDILIRDKVAKAIREVEETRVTPGPRTPPEPDLESDDSNREGGEGGSLDADREN</sequence>